<comment type="similarity">
    <text evidence="2">Belongs to the TAF6 family.</text>
</comment>
<evidence type="ECO:0000313" key="8">
    <source>
        <dbReference type="Proteomes" id="UP000054560"/>
    </source>
</evidence>
<evidence type="ECO:0000313" key="7">
    <source>
        <dbReference type="EMBL" id="KNC70130.1"/>
    </source>
</evidence>
<dbReference type="OrthoDB" id="361039at2759"/>
<dbReference type="SUPFAM" id="SSF47113">
    <property type="entry name" value="Histone-fold"/>
    <property type="match status" value="1"/>
</dbReference>
<name>A0A0L0F089_9EUKA</name>
<keyword evidence="8" id="KW-1185">Reference proteome</keyword>
<dbReference type="STRING" id="667725.A0A0L0F089"/>
<comment type="subcellular location">
    <subcellularLocation>
        <location evidence="1">Nucleus</location>
    </subcellularLocation>
</comment>
<evidence type="ECO:0000256" key="1">
    <source>
        <dbReference type="ARBA" id="ARBA00004123"/>
    </source>
</evidence>
<dbReference type="InterPro" id="IPR009072">
    <property type="entry name" value="Histone-fold"/>
</dbReference>
<dbReference type="SMART" id="SM00803">
    <property type="entry name" value="TAF"/>
    <property type="match status" value="1"/>
</dbReference>
<dbReference type="Gene3D" id="1.10.20.10">
    <property type="entry name" value="Histone, subunit A"/>
    <property type="match status" value="1"/>
</dbReference>
<gene>
    <name evidence="7" type="ORF">SARC_17347</name>
</gene>
<dbReference type="PANTHER" id="PTHR10221:SF9">
    <property type="entry name" value="TRANSCRIPTION INITIATION FACTOR TFIID SUBUNIT 6"/>
    <property type="match status" value="1"/>
</dbReference>
<dbReference type="GO" id="GO:0046982">
    <property type="term" value="F:protein heterodimerization activity"/>
    <property type="evidence" value="ECO:0007669"/>
    <property type="project" value="InterPro"/>
</dbReference>
<dbReference type="RefSeq" id="XP_014144032.1">
    <property type="nucleotide sequence ID" value="XM_014288557.1"/>
</dbReference>
<dbReference type="GO" id="GO:0051123">
    <property type="term" value="P:RNA polymerase II preinitiation complex assembly"/>
    <property type="evidence" value="ECO:0007669"/>
    <property type="project" value="TreeGrafter"/>
</dbReference>
<dbReference type="AlphaFoldDB" id="A0A0L0F089"/>
<dbReference type="CDD" id="cd22931">
    <property type="entry name" value="HFD_TAF6"/>
    <property type="match status" value="1"/>
</dbReference>
<dbReference type="Proteomes" id="UP000054560">
    <property type="component" value="Unassembled WGS sequence"/>
</dbReference>
<sequence>DDVSASLSSDVEYHLREIIHEAIKFQRHSRRSTLSTIDVNNALRVKNVEVCT</sequence>
<dbReference type="eggNOG" id="KOG2549">
    <property type="taxonomic scope" value="Eukaryota"/>
</dbReference>
<organism evidence="7 8">
    <name type="scientific">Sphaeroforma arctica JP610</name>
    <dbReference type="NCBI Taxonomy" id="667725"/>
    <lineage>
        <taxon>Eukaryota</taxon>
        <taxon>Ichthyosporea</taxon>
        <taxon>Ichthyophonida</taxon>
        <taxon>Sphaeroforma</taxon>
    </lineage>
</organism>
<proteinExistence type="inferred from homology"/>
<dbReference type="Pfam" id="PF02969">
    <property type="entry name" value="TAF"/>
    <property type="match status" value="1"/>
</dbReference>
<protein>
    <recommendedName>
        <fullName evidence="6">TATA box binding protein associated factor (TAF) histone-like fold domain-containing protein</fullName>
    </recommendedName>
</protein>
<reference evidence="7 8" key="1">
    <citation type="submission" date="2011-02" db="EMBL/GenBank/DDBJ databases">
        <title>The Genome Sequence of Sphaeroforma arctica JP610.</title>
        <authorList>
            <consortium name="The Broad Institute Genome Sequencing Platform"/>
            <person name="Russ C."/>
            <person name="Cuomo C."/>
            <person name="Young S.K."/>
            <person name="Zeng Q."/>
            <person name="Gargeya S."/>
            <person name="Alvarado L."/>
            <person name="Berlin A."/>
            <person name="Chapman S.B."/>
            <person name="Chen Z."/>
            <person name="Freedman E."/>
            <person name="Gellesch M."/>
            <person name="Goldberg J."/>
            <person name="Griggs A."/>
            <person name="Gujja S."/>
            <person name="Heilman E."/>
            <person name="Heiman D."/>
            <person name="Howarth C."/>
            <person name="Mehta T."/>
            <person name="Neiman D."/>
            <person name="Pearson M."/>
            <person name="Roberts A."/>
            <person name="Saif S."/>
            <person name="Shea T."/>
            <person name="Shenoy N."/>
            <person name="Sisk P."/>
            <person name="Stolte C."/>
            <person name="Sykes S."/>
            <person name="White J."/>
            <person name="Yandava C."/>
            <person name="Burger G."/>
            <person name="Gray M.W."/>
            <person name="Holland P.W.H."/>
            <person name="King N."/>
            <person name="Lang F.B.F."/>
            <person name="Roger A.J."/>
            <person name="Ruiz-Trillo I."/>
            <person name="Haas B."/>
            <person name="Nusbaum C."/>
            <person name="Birren B."/>
        </authorList>
    </citation>
    <scope>NUCLEOTIDE SEQUENCE [LARGE SCALE GENOMIC DNA]</scope>
    <source>
        <strain evidence="7 8">JP610</strain>
    </source>
</reference>
<dbReference type="EMBL" id="KQ252062">
    <property type="protein sequence ID" value="KNC70130.1"/>
    <property type="molecule type" value="Genomic_DNA"/>
</dbReference>
<dbReference type="GO" id="GO:0016251">
    <property type="term" value="F:RNA polymerase II general transcription initiation factor activity"/>
    <property type="evidence" value="ECO:0007669"/>
    <property type="project" value="InterPro"/>
</dbReference>
<accession>A0A0L0F089</accession>
<dbReference type="GeneID" id="25917851"/>
<keyword evidence="5" id="KW-0539">Nucleus</keyword>
<dbReference type="GO" id="GO:0046695">
    <property type="term" value="C:SLIK (SAGA-like) complex"/>
    <property type="evidence" value="ECO:0007669"/>
    <property type="project" value="InterPro"/>
</dbReference>
<evidence type="ECO:0000259" key="6">
    <source>
        <dbReference type="SMART" id="SM00803"/>
    </source>
</evidence>
<dbReference type="InterPro" id="IPR004823">
    <property type="entry name" value="TAF_TATA-bd_Histone-like_dom"/>
</dbReference>
<keyword evidence="4" id="KW-0804">Transcription</keyword>
<dbReference type="GO" id="GO:0000124">
    <property type="term" value="C:SAGA complex"/>
    <property type="evidence" value="ECO:0007669"/>
    <property type="project" value="InterPro"/>
</dbReference>
<feature type="non-terminal residue" evidence="7">
    <location>
        <position position="1"/>
    </location>
</feature>
<keyword evidence="3" id="KW-0805">Transcription regulation</keyword>
<evidence type="ECO:0000256" key="5">
    <source>
        <dbReference type="ARBA" id="ARBA00023242"/>
    </source>
</evidence>
<evidence type="ECO:0000256" key="3">
    <source>
        <dbReference type="ARBA" id="ARBA00023015"/>
    </source>
</evidence>
<evidence type="ECO:0000256" key="4">
    <source>
        <dbReference type="ARBA" id="ARBA00023163"/>
    </source>
</evidence>
<dbReference type="InterPro" id="IPR037796">
    <property type="entry name" value="TAF6"/>
</dbReference>
<dbReference type="GO" id="GO:0005669">
    <property type="term" value="C:transcription factor TFIID complex"/>
    <property type="evidence" value="ECO:0007669"/>
    <property type="project" value="InterPro"/>
</dbReference>
<feature type="domain" description="TATA box binding protein associated factor (TAF) histone-like fold" evidence="6">
    <location>
        <begin position="1"/>
        <end position="44"/>
    </location>
</feature>
<dbReference type="PANTHER" id="PTHR10221">
    <property type="entry name" value="TRANSCRIPTION INITIATION FACTOR TFIID SUBUNIT 6"/>
    <property type="match status" value="1"/>
</dbReference>
<evidence type="ECO:0000256" key="2">
    <source>
        <dbReference type="ARBA" id="ARBA00007688"/>
    </source>
</evidence>
<dbReference type="GO" id="GO:0003713">
    <property type="term" value="F:transcription coactivator activity"/>
    <property type="evidence" value="ECO:0007669"/>
    <property type="project" value="TreeGrafter"/>
</dbReference>